<dbReference type="GO" id="GO:0008360">
    <property type="term" value="P:regulation of cell shape"/>
    <property type="evidence" value="ECO:0007669"/>
    <property type="project" value="UniProtKB-UniRule"/>
</dbReference>
<dbReference type="InterPro" id="IPR038063">
    <property type="entry name" value="Transpep_catalytic_dom"/>
</dbReference>
<organism evidence="9 10">
    <name type="scientific">Ancylobacter rudongensis</name>
    <dbReference type="NCBI Taxonomy" id="177413"/>
    <lineage>
        <taxon>Bacteria</taxon>
        <taxon>Pseudomonadati</taxon>
        <taxon>Pseudomonadota</taxon>
        <taxon>Alphaproteobacteria</taxon>
        <taxon>Hyphomicrobiales</taxon>
        <taxon>Xanthobacteraceae</taxon>
        <taxon>Ancylobacter</taxon>
    </lineage>
</organism>
<comment type="similarity">
    <text evidence="2">Belongs to the YkuD family.</text>
</comment>
<evidence type="ECO:0000256" key="1">
    <source>
        <dbReference type="ARBA" id="ARBA00004752"/>
    </source>
</evidence>
<feature type="domain" description="L,D-TPase catalytic" evidence="8">
    <location>
        <begin position="65"/>
        <end position="174"/>
    </location>
</feature>
<dbReference type="RefSeq" id="WP_091436267.1">
    <property type="nucleotide sequence ID" value="NZ_FMTP01000001.1"/>
</dbReference>
<feature type="active site" description="Proton donor/acceptor" evidence="7">
    <location>
        <position position="137"/>
    </location>
</feature>
<dbReference type="GO" id="GO:0018104">
    <property type="term" value="P:peptidoglycan-protein cross-linking"/>
    <property type="evidence" value="ECO:0007669"/>
    <property type="project" value="TreeGrafter"/>
</dbReference>
<evidence type="ECO:0000256" key="5">
    <source>
        <dbReference type="ARBA" id="ARBA00022984"/>
    </source>
</evidence>
<evidence type="ECO:0000256" key="6">
    <source>
        <dbReference type="ARBA" id="ARBA00023316"/>
    </source>
</evidence>
<evidence type="ECO:0000256" key="7">
    <source>
        <dbReference type="PROSITE-ProRule" id="PRU01373"/>
    </source>
</evidence>
<dbReference type="InterPro" id="IPR005490">
    <property type="entry name" value="LD_TPept_cat_dom"/>
</dbReference>
<dbReference type="InterPro" id="IPR006311">
    <property type="entry name" value="TAT_signal"/>
</dbReference>
<dbReference type="GO" id="GO:0071555">
    <property type="term" value="P:cell wall organization"/>
    <property type="evidence" value="ECO:0007669"/>
    <property type="project" value="UniProtKB-UniRule"/>
</dbReference>
<reference evidence="10" key="1">
    <citation type="submission" date="2016-10" db="EMBL/GenBank/DDBJ databases">
        <authorList>
            <person name="Varghese N."/>
            <person name="Submissions S."/>
        </authorList>
    </citation>
    <scope>NUCLEOTIDE SEQUENCE [LARGE SCALE GENOMIC DNA]</scope>
    <source>
        <strain evidence="10">CGMCC 1.1761</strain>
    </source>
</reference>
<keyword evidence="3" id="KW-0808">Transferase</keyword>
<comment type="pathway">
    <text evidence="1 7">Cell wall biogenesis; peptidoglycan biosynthesis.</text>
</comment>
<evidence type="ECO:0000256" key="3">
    <source>
        <dbReference type="ARBA" id="ARBA00022679"/>
    </source>
</evidence>
<evidence type="ECO:0000256" key="2">
    <source>
        <dbReference type="ARBA" id="ARBA00005992"/>
    </source>
</evidence>
<dbReference type="PANTHER" id="PTHR30582:SF2">
    <property type="entry name" value="L,D-TRANSPEPTIDASE YCIB-RELATED"/>
    <property type="match status" value="1"/>
</dbReference>
<dbReference type="PANTHER" id="PTHR30582">
    <property type="entry name" value="L,D-TRANSPEPTIDASE"/>
    <property type="match status" value="1"/>
</dbReference>
<dbReference type="Pfam" id="PF03734">
    <property type="entry name" value="YkuD"/>
    <property type="match status" value="1"/>
</dbReference>
<dbReference type="PROSITE" id="PS52029">
    <property type="entry name" value="LD_TPASE"/>
    <property type="match status" value="1"/>
</dbReference>
<dbReference type="GO" id="GO:0016740">
    <property type="term" value="F:transferase activity"/>
    <property type="evidence" value="ECO:0007669"/>
    <property type="project" value="UniProtKB-KW"/>
</dbReference>
<dbReference type="EMBL" id="FMTP01000001">
    <property type="protein sequence ID" value="SCW35860.1"/>
    <property type="molecule type" value="Genomic_DNA"/>
</dbReference>
<dbReference type="GO" id="GO:0005576">
    <property type="term" value="C:extracellular region"/>
    <property type="evidence" value="ECO:0007669"/>
    <property type="project" value="TreeGrafter"/>
</dbReference>
<evidence type="ECO:0000313" key="9">
    <source>
        <dbReference type="EMBL" id="SCW35860.1"/>
    </source>
</evidence>
<dbReference type="STRING" id="177413.SAMN05660859_0780"/>
<name>A0A1G4PU91_9HYPH</name>
<keyword evidence="5 7" id="KW-0573">Peptidoglycan synthesis</keyword>
<dbReference type="Gene3D" id="2.40.440.10">
    <property type="entry name" value="L,D-transpeptidase catalytic domain-like"/>
    <property type="match status" value="1"/>
</dbReference>
<keyword evidence="10" id="KW-1185">Reference proteome</keyword>
<dbReference type="UniPathway" id="UPA00219"/>
<sequence>MSDQASGFRADRRTLLRVGGSALVLAAGGLLPVRAQAQAQAPVEVDALKPGQYAWYPERAPEGFVAIIVSLPDQRCYVYRNGVRIGVSTVSTGKAGHETPTGVFVILEKDVDHHSSLYNDASMPYTELLTWSGVALHAGGLPGYPSSHGCVHLPLEFSKLLFAITHYGTPVIIADAHSQPVDVLHPGLVLPADATAAIAKDDPKNANGTPDKEAAPDPALDAVTMIVSQADRALTVLKDGAVAFTAPVTIRDPQTPIGNVVYVLKSVGGEVSWTALSFEGYGAAAGKAAGAIDRVTVAPSANQQLAKLLVPGSTLFVTELSAKPDTRSDKDFVILSQATS</sequence>
<dbReference type="InterPro" id="IPR050979">
    <property type="entry name" value="LD-transpeptidase"/>
</dbReference>
<gene>
    <name evidence="9" type="ORF">SAMN05660859_0780</name>
</gene>
<evidence type="ECO:0000256" key="4">
    <source>
        <dbReference type="ARBA" id="ARBA00022960"/>
    </source>
</evidence>
<accession>A0A1G4PU91</accession>
<keyword evidence="4 7" id="KW-0133">Cell shape</keyword>
<protein>
    <submittedName>
        <fullName evidence="9">L,D-transpeptidase catalytic domain</fullName>
    </submittedName>
</protein>
<dbReference type="GO" id="GO:0071972">
    <property type="term" value="F:peptidoglycan L,D-transpeptidase activity"/>
    <property type="evidence" value="ECO:0007669"/>
    <property type="project" value="TreeGrafter"/>
</dbReference>
<dbReference type="PROSITE" id="PS51318">
    <property type="entry name" value="TAT"/>
    <property type="match status" value="1"/>
</dbReference>
<keyword evidence="6 7" id="KW-0961">Cell wall biogenesis/degradation</keyword>
<dbReference type="CDD" id="cd16913">
    <property type="entry name" value="YkuD_like"/>
    <property type="match status" value="1"/>
</dbReference>
<dbReference type="Proteomes" id="UP000198889">
    <property type="component" value="Unassembled WGS sequence"/>
</dbReference>
<dbReference type="NCBIfam" id="NF004785">
    <property type="entry name" value="PRK06132.1-2"/>
    <property type="match status" value="1"/>
</dbReference>
<dbReference type="AlphaFoldDB" id="A0A1G4PU91"/>
<proteinExistence type="inferred from homology"/>
<evidence type="ECO:0000313" key="10">
    <source>
        <dbReference type="Proteomes" id="UP000198889"/>
    </source>
</evidence>
<dbReference type="InterPro" id="IPR016915">
    <property type="entry name" value="UCP029342"/>
</dbReference>
<evidence type="ECO:0000259" key="8">
    <source>
        <dbReference type="PROSITE" id="PS52029"/>
    </source>
</evidence>
<dbReference type="SUPFAM" id="SSF141523">
    <property type="entry name" value="L,D-transpeptidase catalytic domain-like"/>
    <property type="match status" value="1"/>
</dbReference>
<feature type="active site" description="Nucleophile" evidence="7">
    <location>
        <position position="150"/>
    </location>
</feature>
<dbReference type="PIRSF" id="PIRSF029342">
    <property type="entry name" value="UCP029342_ErfK/YbiS/YcfS/YnhG"/>
    <property type="match status" value="1"/>
</dbReference>